<dbReference type="AlphaFoldDB" id="A0A382E1F6"/>
<accession>A0A382E1F6</accession>
<protein>
    <submittedName>
        <fullName evidence="1">Uncharacterized protein</fullName>
    </submittedName>
</protein>
<organism evidence="1">
    <name type="scientific">marine metagenome</name>
    <dbReference type="NCBI Taxonomy" id="408172"/>
    <lineage>
        <taxon>unclassified sequences</taxon>
        <taxon>metagenomes</taxon>
        <taxon>ecological metagenomes</taxon>
    </lineage>
</organism>
<feature type="non-terminal residue" evidence="1">
    <location>
        <position position="204"/>
    </location>
</feature>
<reference evidence="1" key="1">
    <citation type="submission" date="2018-05" db="EMBL/GenBank/DDBJ databases">
        <authorList>
            <person name="Lanie J.A."/>
            <person name="Ng W.-L."/>
            <person name="Kazmierczak K.M."/>
            <person name="Andrzejewski T.M."/>
            <person name="Davidsen T.M."/>
            <person name="Wayne K.J."/>
            <person name="Tettelin H."/>
            <person name="Glass J.I."/>
            <person name="Rusch D."/>
            <person name="Podicherti R."/>
            <person name="Tsui H.-C.T."/>
            <person name="Winkler M.E."/>
        </authorList>
    </citation>
    <scope>NUCLEOTIDE SEQUENCE</scope>
</reference>
<proteinExistence type="predicted"/>
<gene>
    <name evidence="1" type="ORF">METZ01_LOCUS197103</name>
</gene>
<sequence length="204" mass="22932">MATNGCLHFDLTGSYCGDYTPDPLPQYSNTLFVFWTDLIKDNGSAMKAKAFDDYTIFGWYKMREYNRSGSDNSIEVWLYPNNTFEYRYGELDIKTHDVLIGEQGPTTSDIYTYLFFDECNTGTTNQSGCKNYDWNSSSNTYNTLLEDGGSLYGVGTGNALDCSNPLNNSACTGYAAAYLTQQCGIDALYSESCTLYWEAYDDLQ</sequence>
<name>A0A382E1F6_9ZZZZ</name>
<dbReference type="EMBL" id="UINC01042088">
    <property type="protein sequence ID" value="SVB44249.1"/>
    <property type="molecule type" value="Genomic_DNA"/>
</dbReference>
<evidence type="ECO:0000313" key="1">
    <source>
        <dbReference type="EMBL" id="SVB44249.1"/>
    </source>
</evidence>